<dbReference type="SUPFAM" id="SSF51445">
    <property type="entry name" value="(Trans)glycosidases"/>
    <property type="match status" value="1"/>
</dbReference>
<dbReference type="AlphaFoldDB" id="A0A7W9W7L6"/>
<protein>
    <recommendedName>
        <fullName evidence="3">Glycoside hydrolase family 42 N-terminal domain-containing protein</fullName>
    </recommendedName>
</protein>
<dbReference type="RefSeq" id="WP_184199528.1">
    <property type="nucleotide sequence ID" value="NZ_JACHGW010000003.1"/>
</dbReference>
<dbReference type="InterPro" id="IPR017853">
    <property type="entry name" value="GH"/>
</dbReference>
<comment type="caution">
    <text evidence="1">The sequence shown here is derived from an EMBL/GenBank/DDBJ whole genome shotgun (WGS) entry which is preliminary data.</text>
</comment>
<evidence type="ECO:0008006" key="3">
    <source>
        <dbReference type="Google" id="ProtNLM"/>
    </source>
</evidence>
<gene>
    <name evidence="1" type="ORF">HNQ39_003608</name>
</gene>
<organism evidence="1 2">
    <name type="scientific">Armatimonas rosea</name>
    <dbReference type="NCBI Taxonomy" id="685828"/>
    <lineage>
        <taxon>Bacteria</taxon>
        <taxon>Bacillati</taxon>
        <taxon>Armatimonadota</taxon>
        <taxon>Armatimonadia</taxon>
        <taxon>Armatimonadales</taxon>
        <taxon>Armatimonadaceae</taxon>
        <taxon>Armatimonas</taxon>
    </lineage>
</organism>
<evidence type="ECO:0000313" key="1">
    <source>
        <dbReference type="EMBL" id="MBB6051798.1"/>
    </source>
</evidence>
<dbReference type="InterPro" id="IPR008979">
    <property type="entry name" value="Galactose-bd-like_sf"/>
</dbReference>
<sequence length="701" mass="76001">MKSARVRVVGGVPRIEVDGKPTRARIFWGGASASPVPIGAEREIAFSFVAPLTTETATIHFRFGQELGKVGVRGVRIVEAGSGQEVLGAQPVWKVWPPSEESRVVFGEGGFAAQVIAPPPGKEWPDFHVFHEHQLKLTKGKTYHVRLRADATPARSLTVALYQPGTTYTFLAGPSVQFESQVKLAAAAGVNIVSFEVALPWPAPGEPLDYRASDAACERVLAANPKALLLPRIGVYPPPHWLKSHPDEVMRWDDGAHGGGMASAASVAYQRDGAERLAALVTHLEAMFGERVIGYHPTGQNTGEWFWMDSWTGALPGYAACDRTAWDAWRAAQKLPPAPVPTPAERKAKTPSPTVIDFHRFLSESIADAALAMASAVRKASKGKKLSLLFYGYGFEFAPMPSGPANSGHYALHKLLASPAVDILCGPFSYFERSVGGVGPVMSAAESVLATGKLWLNEDDTRTYLAKERTFPGWDSGADTVENTLGILRRNLAQNACRNHATWWMDLPGTGWFDDPKLWEELRKFVAWDDYFLAHPTPFRPEIALVLDETAVYGLSPNAAQNAPLSTTRKALGLVGAPYGQYLLDDVLAGRCPAKLLVVVLSQALLPERRAALERAAKGKVIYFLNERGTSTEDLRTAARQAKVHFYVQTEAVVFANGPLLAIHAVKDGPVDVVMKPGSKPVTLTLKKGETRILGSPRVTG</sequence>
<reference evidence="1 2" key="1">
    <citation type="submission" date="2020-08" db="EMBL/GenBank/DDBJ databases">
        <title>Genomic Encyclopedia of Type Strains, Phase IV (KMG-IV): sequencing the most valuable type-strain genomes for metagenomic binning, comparative biology and taxonomic classification.</title>
        <authorList>
            <person name="Goeker M."/>
        </authorList>
    </citation>
    <scope>NUCLEOTIDE SEQUENCE [LARGE SCALE GENOMIC DNA]</scope>
    <source>
        <strain evidence="1 2">DSM 23562</strain>
    </source>
</reference>
<keyword evidence="2" id="KW-1185">Reference proteome</keyword>
<name>A0A7W9W7L6_ARMRO</name>
<proteinExistence type="predicted"/>
<dbReference type="EMBL" id="JACHGW010000003">
    <property type="protein sequence ID" value="MBB6051798.1"/>
    <property type="molecule type" value="Genomic_DNA"/>
</dbReference>
<accession>A0A7W9W7L6</accession>
<evidence type="ECO:0000313" key="2">
    <source>
        <dbReference type="Proteomes" id="UP000520814"/>
    </source>
</evidence>
<dbReference type="Proteomes" id="UP000520814">
    <property type="component" value="Unassembled WGS sequence"/>
</dbReference>
<dbReference type="SUPFAM" id="SSF49785">
    <property type="entry name" value="Galactose-binding domain-like"/>
    <property type="match status" value="1"/>
</dbReference>
<dbReference type="Gene3D" id="3.20.20.80">
    <property type="entry name" value="Glycosidases"/>
    <property type="match status" value="1"/>
</dbReference>